<dbReference type="GO" id="GO:0006508">
    <property type="term" value="P:proteolysis"/>
    <property type="evidence" value="ECO:0007669"/>
    <property type="project" value="UniProtKB-KW"/>
</dbReference>
<organism evidence="9 10">
    <name type="scientific">Zhengella mangrovi</name>
    <dbReference type="NCBI Taxonomy" id="1982044"/>
    <lineage>
        <taxon>Bacteria</taxon>
        <taxon>Pseudomonadati</taxon>
        <taxon>Pseudomonadota</taxon>
        <taxon>Alphaproteobacteria</taxon>
        <taxon>Hyphomicrobiales</taxon>
        <taxon>Notoacmeibacteraceae</taxon>
        <taxon>Zhengella</taxon>
    </lineage>
</organism>
<feature type="domain" description="Peptidase S54 rhomboid" evidence="8">
    <location>
        <begin position="80"/>
        <end position="226"/>
    </location>
</feature>
<feature type="transmembrane region" description="Helical" evidence="7">
    <location>
        <begin position="139"/>
        <end position="161"/>
    </location>
</feature>
<sequence length="236" mass="25692">MQQPVPEEDSPETEPDRREPVFNIAGPALAMILACILVQVVRDFVLTPEQDYELVLRTAFIPLRYTGGYTLDAFAFLSPLTYSLLHGSWLHLGVNMVWLAAFGSPLAARVGWLRFLLFWAITALGAVGLHFALYPGEAIPLVGASGAISGMMAAAARYGFAVGHRSGIRAFEGPILSLGQMVASRLVLSFLGIWFIANLVTGIASETTNPIAWQAHIGGFLAGFLVLPWIDPRRRR</sequence>
<dbReference type="Gene3D" id="1.20.1540.10">
    <property type="entry name" value="Rhomboid-like"/>
    <property type="match status" value="1"/>
</dbReference>
<evidence type="ECO:0000256" key="4">
    <source>
        <dbReference type="ARBA" id="ARBA00022692"/>
    </source>
</evidence>
<dbReference type="InterPro" id="IPR022764">
    <property type="entry name" value="Peptidase_S54_rhomboid_dom"/>
</dbReference>
<feature type="transmembrane region" description="Helical" evidence="7">
    <location>
        <begin position="182"/>
        <end position="205"/>
    </location>
</feature>
<evidence type="ECO:0000256" key="7">
    <source>
        <dbReference type="SAM" id="Phobius"/>
    </source>
</evidence>
<evidence type="ECO:0000259" key="8">
    <source>
        <dbReference type="Pfam" id="PF01694"/>
    </source>
</evidence>
<dbReference type="PANTHER" id="PTHR43066">
    <property type="entry name" value="RHOMBOID-RELATED PROTEIN"/>
    <property type="match status" value="1"/>
</dbReference>
<evidence type="ECO:0000256" key="5">
    <source>
        <dbReference type="ARBA" id="ARBA00022989"/>
    </source>
</evidence>
<protein>
    <submittedName>
        <fullName evidence="9">Rhomboid family intramembrane serine protease</fullName>
    </submittedName>
</protein>
<dbReference type="EMBL" id="PDVP01000002">
    <property type="protein sequence ID" value="PHP68091.1"/>
    <property type="molecule type" value="Genomic_DNA"/>
</dbReference>
<accession>A0A2G1QRI2</accession>
<keyword evidence="9" id="KW-0378">Hydrolase</keyword>
<keyword evidence="10" id="KW-1185">Reference proteome</keyword>
<proteinExistence type="predicted"/>
<comment type="subcellular location">
    <subcellularLocation>
        <location evidence="1">Membrane</location>
        <topology evidence="1">Multi-pass membrane protein</topology>
    </subcellularLocation>
</comment>
<reference evidence="9 10" key="1">
    <citation type="submission" date="2017-10" db="EMBL/GenBank/DDBJ databases">
        <title>Sedimentibacterium mangrovi gen. nov., sp. nov., a novel member of family Phyllobacteriacea isolated from mangrove sediment.</title>
        <authorList>
            <person name="Liao H."/>
            <person name="Tian Y."/>
        </authorList>
    </citation>
    <scope>NUCLEOTIDE SEQUENCE [LARGE SCALE GENOMIC DNA]</scope>
    <source>
        <strain evidence="9 10">X9-2-2</strain>
    </source>
</reference>
<evidence type="ECO:0000256" key="3">
    <source>
        <dbReference type="ARBA" id="ARBA00022519"/>
    </source>
</evidence>
<dbReference type="SUPFAM" id="SSF144091">
    <property type="entry name" value="Rhomboid-like"/>
    <property type="match status" value="1"/>
</dbReference>
<evidence type="ECO:0000256" key="2">
    <source>
        <dbReference type="ARBA" id="ARBA00022475"/>
    </source>
</evidence>
<gene>
    <name evidence="9" type="ORF">CSC94_05365</name>
</gene>
<keyword evidence="4 7" id="KW-0812">Transmembrane</keyword>
<keyword evidence="2" id="KW-1003">Cell membrane</keyword>
<dbReference type="PANTHER" id="PTHR43066:SF26">
    <property type="entry name" value="RHOMBOID PROTEASE GLPG"/>
    <property type="match status" value="1"/>
</dbReference>
<feature type="transmembrane region" description="Helical" evidence="7">
    <location>
        <begin position="20"/>
        <end position="42"/>
    </location>
</feature>
<dbReference type="Proteomes" id="UP000221168">
    <property type="component" value="Unassembled WGS sequence"/>
</dbReference>
<dbReference type="GO" id="GO:0004252">
    <property type="term" value="F:serine-type endopeptidase activity"/>
    <property type="evidence" value="ECO:0007669"/>
    <property type="project" value="InterPro"/>
</dbReference>
<keyword evidence="3" id="KW-0997">Cell inner membrane</keyword>
<feature type="transmembrane region" description="Helical" evidence="7">
    <location>
        <begin position="115"/>
        <end position="133"/>
    </location>
</feature>
<dbReference type="AlphaFoldDB" id="A0A2G1QRI2"/>
<dbReference type="OrthoDB" id="9797190at2"/>
<comment type="caution">
    <text evidence="9">The sequence shown here is derived from an EMBL/GenBank/DDBJ whole genome shotgun (WGS) entry which is preliminary data.</text>
</comment>
<feature type="transmembrane region" description="Helical" evidence="7">
    <location>
        <begin position="89"/>
        <end position="108"/>
    </location>
</feature>
<evidence type="ECO:0000313" key="10">
    <source>
        <dbReference type="Proteomes" id="UP000221168"/>
    </source>
</evidence>
<dbReference type="Pfam" id="PF01694">
    <property type="entry name" value="Rhomboid"/>
    <property type="match status" value="1"/>
</dbReference>
<feature type="transmembrane region" description="Helical" evidence="7">
    <location>
        <begin position="211"/>
        <end position="230"/>
    </location>
</feature>
<evidence type="ECO:0000313" key="9">
    <source>
        <dbReference type="EMBL" id="PHP68091.1"/>
    </source>
</evidence>
<keyword evidence="9" id="KW-0645">Protease</keyword>
<keyword evidence="6 7" id="KW-0472">Membrane</keyword>
<keyword evidence="5 7" id="KW-1133">Transmembrane helix</keyword>
<evidence type="ECO:0000256" key="6">
    <source>
        <dbReference type="ARBA" id="ARBA00023136"/>
    </source>
</evidence>
<dbReference type="InterPro" id="IPR035952">
    <property type="entry name" value="Rhomboid-like_sf"/>
</dbReference>
<dbReference type="GO" id="GO:0016020">
    <property type="term" value="C:membrane"/>
    <property type="evidence" value="ECO:0007669"/>
    <property type="project" value="UniProtKB-SubCell"/>
</dbReference>
<evidence type="ECO:0000256" key="1">
    <source>
        <dbReference type="ARBA" id="ARBA00004141"/>
    </source>
</evidence>
<dbReference type="RefSeq" id="WP_099304547.1">
    <property type="nucleotide sequence ID" value="NZ_PDVP01000002.1"/>
</dbReference>
<name>A0A2G1QRI2_9HYPH</name>